<keyword evidence="2" id="KW-1185">Reference proteome</keyword>
<evidence type="ECO:0000313" key="1">
    <source>
        <dbReference type="EMBL" id="PWY72805.1"/>
    </source>
</evidence>
<dbReference type="Gene3D" id="3.30.1330.40">
    <property type="entry name" value="RutC-like"/>
    <property type="match status" value="1"/>
</dbReference>
<protein>
    <recommendedName>
        <fullName evidence="3">YjgF-like protein</fullName>
    </recommendedName>
</protein>
<name>A0A317VFV8_ASPEC</name>
<dbReference type="OrthoDB" id="309640at2759"/>
<organism evidence="1 2">
    <name type="scientific">Aspergillus eucalypticola (strain CBS 122712 / IBT 29274)</name>
    <dbReference type="NCBI Taxonomy" id="1448314"/>
    <lineage>
        <taxon>Eukaryota</taxon>
        <taxon>Fungi</taxon>
        <taxon>Dikarya</taxon>
        <taxon>Ascomycota</taxon>
        <taxon>Pezizomycotina</taxon>
        <taxon>Eurotiomycetes</taxon>
        <taxon>Eurotiomycetidae</taxon>
        <taxon>Eurotiales</taxon>
        <taxon>Aspergillaceae</taxon>
        <taxon>Aspergillus</taxon>
        <taxon>Aspergillus subgen. Circumdati</taxon>
    </lineage>
</organism>
<dbReference type="InterPro" id="IPR035959">
    <property type="entry name" value="RutC-like_sf"/>
</dbReference>
<proteinExistence type="predicted"/>
<dbReference type="RefSeq" id="XP_025387958.1">
    <property type="nucleotide sequence ID" value="XM_025535343.1"/>
</dbReference>
<gene>
    <name evidence="1" type="ORF">BO83DRAFT_427424</name>
</gene>
<evidence type="ECO:0000313" key="2">
    <source>
        <dbReference type="Proteomes" id="UP000246171"/>
    </source>
</evidence>
<dbReference type="VEuPathDB" id="FungiDB:BO83DRAFT_427424"/>
<reference evidence="1" key="1">
    <citation type="submission" date="2016-12" db="EMBL/GenBank/DDBJ databases">
        <title>The genomes of Aspergillus section Nigri reveals drivers in fungal speciation.</title>
        <authorList>
            <consortium name="DOE Joint Genome Institute"/>
            <person name="Vesth T.C."/>
            <person name="Nybo J."/>
            <person name="Theobald S."/>
            <person name="Brandl J."/>
            <person name="Frisvad J.C."/>
            <person name="Nielsen K.F."/>
            <person name="Lyhne E.K."/>
            <person name="Kogle M.E."/>
            <person name="Kuo A."/>
            <person name="Riley R."/>
            <person name="Clum A."/>
            <person name="Nolan M."/>
            <person name="Lipzen A."/>
            <person name="Salamov A."/>
            <person name="Henrissat B."/>
            <person name="Wiebenga A."/>
            <person name="De vries R.P."/>
            <person name="Grigoriev I.V."/>
            <person name="Mortensen U.H."/>
            <person name="Andersen M.R."/>
            <person name="Baker S.E."/>
        </authorList>
    </citation>
    <scope>NUCLEOTIDE SEQUENCE</scope>
    <source>
        <strain evidence="1">CBS 122712</strain>
    </source>
</reference>
<dbReference type="EMBL" id="MSFU01000013">
    <property type="protein sequence ID" value="PWY72805.1"/>
    <property type="molecule type" value="Genomic_DNA"/>
</dbReference>
<evidence type="ECO:0008006" key="3">
    <source>
        <dbReference type="Google" id="ProtNLM"/>
    </source>
</evidence>
<comment type="caution">
    <text evidence="1">The sequence shown here is derived from an EMBL/GenBank/DDBJ whole genome shotgun (WGS) entry which is preliminary data.</text>
</comment>
<dbReference type="SUPFAM" id="SSF55298">
    <property type="entry name" value="YjgF-like"/>
    <property type="match status" value="1"/>
</dbReference>
<sequence>MSSFTYYSLPGFGEQCRQQYGFSDACIIGDRLIVTGQSKFAYLSRRPAFENIKSLIERTFQQAEYVVKLHAYVVGLSAVRGEARAIMVRHIKKACPNHQALFTTVGIESLPFAEHRVELEVDVWLP</sequence>
<dbReference type="Proteomes" id="UP000246171">
    <property type="component" value="Unassembled WGS sequence"/>
</dbReference>
<dbReference type="AlphaFoldDB" id="A0A317VFV8"/>
<accession>A0A317VFV8</accession>
<dbReference type="GeneID" id="37057305"/>